<feature type="coiled-coil region" evidence="4">
    <location>
        <begin position="835"/>
        <end position="862"/>
    </location>
</feature>
<dbReference type="GO" id="GO:0005096">
    <property type="term" value="F:GTPase activator activity"/>
    <property type="evidence" value="ECO:0007669"/>
    <property type="project" value="UniProtKB-KW"/>
</dbReference>
<feature type="compositionally biased region" description="Acidic residues" evidence="5">
    <location>
        <begin position="115"/>
        <end position="138"/>
    </location>
</feature>
<feature type="compositionally biased region" description="Polar residues" evidence="5">
    <location>
        <begin position="159"/>
        <end position="174"/>
    </location>
</feature>
<dbReference type="InterPro" id="IPR001611">
    <property type="entry name" value="Leu-rich_rpt"/>
</dbReference>
<dbReference type="Proteomes" id="UP001146120">
    <property type="component" value="Unassembled WGS sequence"/>
</dbReference>
<comment type="caution">
    <text evidence="6">The sequence shown here is derived from an EMBL/GenBank/DDBJ whole genome shotgun (WGS) entry which is preliminary data.</text>
</comment>
<proteinExistence type="predicted"/>
<dbReference type="PANTHER" id="PTHR24113:SF12">
    <property type="entry name" value="RAN GTPASE-ACTIVATING PROTEIN 1"/>
    <property type="match status" value="1"/>
</dbReference>
<dbReference type="SUPFAM" id="SSF52047">
    <property type="entry name" value="RNI-like"/>
    <property type="match status" value="1"/>
</dbReference>
<feature type="compositionally biased region" description="Low complexity" evidence="5">
    <location>
        <begin position="79"/>
        <end position="93"/>
    </location>
</feature>
<keyword evidence="1" id="KW-0343">GTPase activation</keyword>
<evidence type="ECO:0000256" key="3">
    <source>
        <dbReference type="ARBA" id="ARBA00022737"/>
    </source>
</evidence>
<reference evidence="6" key="2">
    <citation type="journal article" date="2023" name="Microbiol Resour">
        <title>Decontamination and Annotation of the Draft Genome Sequence of the Oomycete Lagenidium giganteum ARSEF 373.</title>
        <authorList>
            <person name="Morgan W.R."/>
            <person name="Tartar A."/>
        </authorList>
    </citation>
    <scope>NUCLEOTIDE SEQUENCE</scope>
    <source>
        <strain evidence="6">ARSEF 373</strain>
    </source>
</reference>
<dbReference type="GO" id="GO:0005634">
    <property type="term" value="C:nucleus"/>
    <property type="evidence" value="ECO:0007669"/>
    <property type="project" value="TreeGrafter"/>
</dbReference>
<dbReference type="GO" id="GO:0031267">
    <property type="term" value="F:small GTPase binding"/>
    <property type="evidence" value="ECO:0007669"/>
    <property type="project" value="TreeGrafter"/>
</dbReference>
<evidence type="ECO:0000256" key="4">
    <source>
        <dbReference type="SAM" id="Coils"/>
    </source>
</evidence>
<dbReference type="PANTHER" id="PTHR24113">
    <property type="entry name" value="RAN GTPASE-ACTIVATING PROTEIN 1"/>
    <property type="match status" value="1"/>
</dbReference>
<evidence type="ECO:0000256" key="5">
    <source>
        <dbReference type="SAM" id="MobiDB-lite"/>
    </source>
</evidence>
<gene>
    <name evidence="6" type="ORF">N0F65_006505</name>
</gene>
<evidence type="ECO:0000256" key="2">
    <source>
        <dbReference type="ARBA" id="ARBA00022614"/>
    </source>
</evidence>
<dbReference type="InterPro" id="IPR027038">
    <property type="entry name" value="RanGap"/>
</dbReference>
<keyword evidence="4" id="KW-0175">Coiled coil</keyword>
<sequence length="900" mass="102239">MPLDHTMAKAKHRKQSIVAANGGTATGVTLRTKSGARYNLFTAFRNIILRRRKKPVRGPQKPSLRSARSVRSDRERRSVISAPLSASSATASSHLHGGQESNRPAPPPSDREPSGNDDDDAEGDDEEGDEEAEMETDGVADGGKKKQQKKKQKKKKQGWLQSRTTNKWVASLLNQGGGKKDRVHRKKKRRQPVVAPTDSLHAHPFVATLEPNHVFLLGRVLTFLGSHDDHFSRPAAAATVNRVFAAASRLYYEELCAHPRPQPYLSYKVLTDPQSPFPTKILQWLDVEERVRCSACNRSLYDASNRSPLVISGNAHAEGFLRHLTPERINSRYSKMEILQLQNVNSDLVAQTMLLMDTSDDDEMECFGCIHTIEISGFRKPPAQQHLVQMLQVLFTDRISRQLQRLVLSDLCLEDAHFKRLSQLLYDGRFPRLYDLDLSKNAFSSRFMRDWSRAFREDRFQALQSLNVSYTAMGLKDLERFFTCLEHVPNLQRLDFSGQFCSLEVLEVLAAQVRRGKATRMSELRFASSSVTSAGMMRLLETCRPHTLSQLTVLDVSGNAMADVRTCYQFAQMLATGCCTQLQHLNLSRTHLQGEGLRTIAQSFGHRSCTRLKSLDLSGNPAVEGFEAFVDALTHRAFPVLKCLRLADMGLGGLEFENLGHALSGRCCPHLETLDLAGIASIAALVWEVQHTQTYVAQHNQEMLLEPKGSFVLRPGERIHVLDLSQNDISPRGLTVISETLRKAHCLNLQELNLSRNHVVPSVVHFQETIRLFVCPSLSSLQLAYAQTYEEGRAFIRDVLSRISVEELRRRKQILFEKRIRDFQERSQIKVVRANQRCKDKCRLLREMYDHMENEAARALRRRKLIRKSTHLMIHQEIERLKQEKYHNKLRQQISHGRAD</sequence>
<dbReference type="AlphaFoldDB" id="A0AAV2YSW3"/>
<dbReference type="Pfam" id="PF13516">
    <property type="entry name" value="LRR_6"/>
    <property type="match status" value="2"/>
</dbReference>
<organism evidence="6 7">
    <name type="scientific">Lagenidium giganteum</name>
    <dbReference type="NCBI Taxonomy" id="4803"/>
    <lineage>
        <taxon>Eukaryota</taxon>
        <taxon>Sar</taxon>
        <taxon>Stramenopiles</taxon>
        <taxon>Oomycota</taxon>
        <taxon>Peronosporomycetes</taxon>
        <taxon>Pythiales</taxon>
        <taxon>Pythiaceae</taxon>
    </lineage>
</organism>
<evidence type="ECO:0000256" key="1">
    <source>
        <dbReference type="ARBA" id="ARBA00022468"/>
    </source>
</evidence>
<protein>
    <submittedName>
        <fullName evidence="6">Uncharacterized protein</fullName>
    </submittedName>
</protein>
<dbReference type="GO" id="GO:0005829">
    <property type="term" value="C:cytosol"/>
    <property type="evidence" value="ECO:0007669"/>
    <property type="project" value="TreeGrafter"/>
</dbReference>
<accession>A0AAV2YSW3</accession>
<evidence type="ECO:0000313" key="6">
    <source>
        <dbReference type="EMBL" id="DAZ96459.1"/>
    </source>
</evidence>
<keyword evidence="7" id="KW-1185">Reference proteome</keyword>
<dbReference type="Gene3D" id="3.80.10.10">
    <property type="entry name" value="Ribonuclease Inhibitor"/>
    <property type="match status" value="2"/>
</dbReference>
<feature type="compositionally biased region" description="Basic residues" evidence="5">
    <location>
        <begin position="145"/>
        <end position="157"/>
    </location>
</feature>
<keyword evidence="3" id="KW-0677">Repeat</keyword>
<dbReference type="GO" id="GO:0048471">
    <property type="term" value="C:perinuclear region of cytoplasm"/>
    <property type="evidence" value="ECO:0007669"/>
    <property type="project" value="TreeGrafter"/>
</dbReference>
<keyword evidence="2" id="KW-0433">Leucine-rich repeat</keyword>
<feature type="region of interest" description="Disordered" evidence="5">
    <location>
        <begin position="52"/>
        <end position="196"/>
    </location>
</feature>
<dbReference type="SMART" id="SM00368">
    <property type="entry name" value="LRR_RI"/>
    <property type="match status" value="6"/>
</dbReference>
<reference evidence="6" key="1">
    <citation type="submission" date="2022-11" db="EMBL/GenBank/DDBJ databases">
        <authorList>
            <person name="Morgan W.R."/>
            <person name="Tartar A."/>
        </authorList>
    </citation>
    <scope>NUCLEOTIDE SEQUENCE</scope>
    <source>
        <strain evidence="6">ARSEF 373</strain>
    </source>
</reference>
<feature type="compositionally biased region" description="Basic residues" evidence="5">
    <location>
        <begin position="181"/>
        <end position="191"/>
    </location>
</feature>
<dbReference type="InterPro" id="IPR032675">
    <property type="entry name" value="LRR_dom_sf"/>
</dbReference>
<name>A0AAV2YSW3_9STRA</name>
<dbReference type="EMBL" id="DAKRPA010000167">
    <property type="protein sequence ID" value="DAZ96459.1"/>
    <property type="molecule type" value="Genomic_DNA"/>
</dbReference>
<dbReference type="GO" id="GO:0006913">
    <property type="term" value="P:nucleocytoplasmic transport"/>
    <property type="evidence" value="ECO:0007669"/>
    <property type="project" value="TreeGrafter"/>
</dbReference>
<evidence type="ECO:0000313" key="7">
    <source>
        <dbReference type="Proteomes" id="UP001146120"/>
    </source>
</evidence>